<dbReference type="EMBL" id="BSFP01000073">
    <property type="protein sequence ID" value="GLL06508.1"/>
    <property type="molecule type" value="Genomic_DNA"/>
</dbReference>
<accession>A0A9W6NRK2</accession>
<name>A0A9W6NRK2_9ACTN</name>
<feature type="chain" id="PRO_5040943387" description="PET hydrolase/cutinase-like domain-containing protein" evidence="1">
    <location>
        <begin position="37"/>
        <end position="164"/>
    </location>
</feature>
<dbReference type="SUPFAM" id="SSF53474">
    <property type="entry name" value="alpha/beta-Hydrolases"/>
    <property type="match status" value="1"/>
</dbReference>
<evidence type="ECO:0000313" key="3">
    <source>
        <dbReference type="EMBL" id="GLL06508.1"/>
    </source>
</evidence>
<comment type="caution">
    <text evidence="3">The sequence shown here is derived from an EMBL/GenBank/DDBJ whole genome shotgun (WGS) entry which is preliminary data.</text>
</comment>
<dbReference type="InterPro" id="IPR029058">
    <property type="entry name" value="AB_hydrolase_fold"/>
</dbReference>
<evidence type="ECO:0000256" key="1">
    <source>
        <dbReference type="SAM" id="SignalP"/>
    </source>
</evidence>
<feature type="domain" description="PET hydrolase/cutinase-like" evidence="2">
    <location>
        <begin position="39"/>
        <end position="152"/>
    </location>
</feature>
<dbReference type="Gene3D" id="3.40.50.1820">
    <property type="entry name" value="alpha/beta hydrolase"/>
    <property type="match status" value="1"/>
</dbReference>
<gene>
    <name evidence="3" type="ORF">GCM10017581_082580</name>
</gene>
<reference evidence="3" key="2">
    <citation type="submission" date="2023-01" db="EMBL/GenBank/DDBJ databases">
        <authorList>
            <person name="Sun Q."/>
            <person name="Evtushenko L."/>
        </authorList>
    </citation>
    <scope>NUCLEOTIDE SEQUENCE</scope>
    <source>
        <strain evidence="3">VKM Ac-1321</strain>
    </source>
</reference>
<reference evidence="3" key="1">
    <citation type="journal article" date="2014" name="Int. J. Syst. Evol. Microbiol.">
        <title>Complete genome sequence of Corynebacterium casei LMG S-19264T (=DSM 44701T), isolated from a smear-ripened cheese.</title>
        <authorList>
            <consortium name="US DOE Joint Genome Institute (JGI-PGF)"/>
            <person name="Walter F."/>
            <person name="Albersmeier A."/>
            <person name="Kalinowski J."/>
            <person name="Ruckert C."/>
        </authorList>
    </citation>
    <scope>NUCLEOTIDE SEQUENCE</scope>
    <source>
        <strain evidence="3">VKM Ac-1321</strain>
    </source>
</reference>
<keyword evidence="4" id="KW-1185">Reference proteome</keyword>
<dbReference type="Pfam" id="PF12740">
    <property type="entry name" value="PETase"/>
    <property type="match status" value="1"/>
</dbReference>
<organism evidence="3 4">
    <name type="scientific">Dactylosporangium matsuzakiense</name>
    <dbReference type="NCBI Taxonomy" id="53360"/>
    <lineage>
        <taxon>Bacteria</taxon>
        <taxon>Bacillati</taxon>
        <taxon>Actinomycetota</taxon>
        <taxon>Actinomycetes</taxon>
        <taxon>Micromonosporales</taxon>
        <taxon>Micromonosporaceae</taxon>
        <taxon>Dactylosporangium</taxon>
    </lineage>
</organism>
<keyword evidence="1" id="KW-0732">Signal</keyword>
<proteinExistence type="predicted"/>
<dbReference type="AlphaFoldDB" id="A0A9W6NRK2"/>
<sequence>MRACDTGRVARARRRFAALAVALGVLGMAAVTASHAAAAAGSADQRGPDPSVAGVAATYGPFATAQLTVPTGNGFNGGYIYYPTDTSLGTWGAVAIVPGYSALFANEEAWMGPRLASFGFVVIGIETTTRTDGADARATELLAALDYLTQRSPSATGSTPAGWP</sequence>
<feature type="signal peptide" evidence="1">
    <location>
        <begin position="1"/>
        <end position="36"/>
    </location>
</feature>
<protein>
    <recommendedName>
        <fullName evidence="2">PET hydrolase/cutinase-like domain-containing protein</fullName>
    </recommendedName>
</protein>
<dbReference type="InterPro" id="IPR041127">
    <property type="entry name" value="PET_hydrolase/cutinase-like"/>
</dbReference>
<evidence type="ECO:0000259" key="2">
    <source>
        <dbReference type="Pfam" id="PF12740"/>
    </source>
</evidence>
<dbReference type="RefSeq" id="WP_261958996.1">
    <property type="nucleotide sequence ID" value="NZ_BAAAXA010000001.1"/>
</dbReference>
<evidence type="ECO:0000313" key="4">
    <source>
        <dbReference type="Proteomes" id="UP001143480"/>
    </source>
</evidence>
<dbReference type="Proteomes" id="UP001143480">
    <property type="component" value="Unassembled WGS sequence"/>
</dbReference>